<reference evidence="7 8" key="1">
    <citation type="submission" date="2018-03" db="EMBL/GenBank/DDBJ databases">
        <title>Draft Genome Sequences of the Obligatory Marine Myxobacteria Enhygromyxa salina SWB007.</title>
        <authorList>
            <person name="Poehlein A."/>
            <person name="Moghaddam J.A."/>
            <person name="Harms H."/>
            <person name="Alanjari M."/>
            <person name="Koenig G.M."/>
            <person name="Daniel R."/>
            <person name="Schaeberle T.F."/>
        </authorList>
    </citation>
    <scope>NUCLEOTIDE SEQUENCE [LARGE SCALE GENOMIC DNA]</scope>
    <source>
        <strain evidence="7 8">SWB007</strain>
    </source>
</reference>
<dbReference type="InterPro" id="IPR013324">
    <property type="entry name" value="RNA_pol_sigma_r3/r4-like"/>
</dbReference>
<keyword evidence="4" id="KW-0804">Transcription</keyword>
<proteinExistence type="predicted"/>
<dbReference type="GO" id="GO:0003677">
    <property type="term" value="F:DNA binding"/>
    <property type="evidence" value="ECO:0007669"/>
    <property type="project" value="UniProtKB-KW"/>
</dbReference>
<dbReference type="EMBL" id="PVNL01000171">
    <property type="protein sequence ID" value="PRP91684.1"/>
    <property type="molecule type" value="Genomic_DNA"/>
</dbReference>
<dbReference type="PANTHER" id="PTHR43133:SF8">
    <property type="entry name" value="RNA POLYMERASE SIGMA FACTOR HI_1459-RELATED"/>
    <property type="match status" value="1"/>
</dbReference>
<evidence type="ECO:0000313" key="8">
    <source>
        <dbReference type="Proteomes" id="UP000238823"/>
    </source>
</evidence>
<accession>A0A2S9XFP1</accession>
<dbReference type="Gene3D" id="1.10.10.10">
    <property type="entry name" value="Winged helix-like DNA-binding domain superfamily/Winged helix DNA-binding domain"/>
    <property type="match status" value="1"/>
</dbReference>
<dbReference type="OrthoDB" id="9886862at2"/>
<dbReference type="SUPFAM" id="SSF88659">
    <property type="entry name" value="Sigma3 and sigma4 domains of RNA polymerase sigma factors"/>
    <property type="match status" value="1"/>
</dbReference>
<feature type="domain" description="RNA polymerase sigma factor 70 region 4 type 2" evidence="6">
    <location>
        <begin position="122"/>
        <end position="173"/>
    </location>
</feature>
<protein>
    <submittedName>
        <fullName evidence="7">RNA polymerase sigma factor SigY</fullName>
    </submittedName>
</protein>
<comment type="caution">
    <text evidence="7">The sequence shown here is derived from an EMBL/GenBank/DDBJ whole genome shotgun (WGS) entry which is preliminary data.</text>
</comment>
<dbReference type="GO" id="GO:0006352">
    <property type="term" value="P:DNA-templated transcription initiation"/>
    <property type="evidence" value="ECO:0007669"/>
    <property type="project" value="InterPro"/>
</dbReference>
<evidence type="ECO:0000259" key="6">
    <source>
        <dbReference type="Pfam" id="PF08281"/>
    </source>
</evidence>
<dbReference type="Pfam" id="PF08281">
    <property type="entry name" value="Sigma70_r4_2"/>
    <property type="match status" value="1"/>
</dbReference>
<keyword evidence="2" id="KW-0731">Sigma factor</keyword>
<dbReference type="InterPro" id="IPR039425">
    <property type="entry name" value="RNA_pol_sigma-70-like"/>
</dbReference>
<sequence length="206" mass="23321">MRGVDRKRLIQAARDGEVQARNALGQWLCTELIAFFSSRHGVAQRDELLQETMKDIMAKLVTHAPADPEEFLNWALSFAGTRARAARGQRLRARAREAKLRARVPTPPRLVESKLGAQQRHELIQRYLIQLPELYRAPILHRLDGGSNKSFAAALGIPEGTARRRLSEGIRRLERLIADARRTRPTYRTPPAVGPSARRRRDSPPT</sequence>
<evidence type="ECO:0000256" key="2">
    <source>
        <dbReference type="ARBA" id="ARBA00023082"/>
    </source>
</evidence>
<dbReference type="InterPro" id="IPR013249">
    <property type="entry name" value="RNA_pol_sigma70_r4_t2"/>
</dbReference>
<feature type="compositionally biased region" description="Basic residues" evidence="5">
    <location>
        <begin position="197"/>
        <end position="206"/>
    </location>
</feature>
<dbReference type="Proteomes" id="UP000238823">
    <property type="component" value="Unassembled WGS sequence"/>
</dbReference>
<name>A0A2S9XFP1_9BACT</name>
<evidence type="ECO:0000256" key="5">
    <source>
        <dbReference type="SAM" id="MobiDB-lite"/>
    </source>
</evidence>
<gene>
    <name evidence="7" type="ORF">ENSA7_81950</name>
</gene>
<organism evidence="7 8">
    <name type="scientific">Enhygromyxa salina</name>
    <dbReference type="NCBI Taxonomy" id="215803"/>
    <lineage>
        <taxon>Bacteria</taxon>
        <taxon>Pseudomonadati</taxon>
        <taxon>Myxococcota</taxon>
        <taxon>Polyangia</taxon>
        <taxon>Nannocystales</taxon>
        <taxon>Nannocystaceae</taxon>
        <taxon>Enhygromyxa</taxon>
    </lineage>
</organism>
<dbReference type="AlphaFoldDB" id="A0A2S9XFP1"/>
<evidence type="ECO:0000313" key="7">
    <source>
        <dbReference type="EMBL" id="PRP91684.1"/>
    </source>
</evidence>
<keyword evidence="1" id="KW-0805">Transcription regulation</keyword>
<feature type="region of interest" description="Disordered" evidence="5">
    <location>
        <begin position="181"/>
        <end position="206"/>
    </location>
</feature>
<evidence type="ECO:0000256" key="3">
    <source>
        <dbReference type="ARBA" id="ARBA00023125"/>
    </source>
</evidence>
<dbReference type="InterPro" id="IPR036388">
    <property type="entry name" value="WH-like_DNA-bd_sf"/>
</dbReference>
<dbReference type="PANTHER" id="PTHR43133">
    <property type="entry name" value="RNA POLYMERASE ECF-TYPE SIGMA FACTO"/>
    <property type="match status" value="1"/>
</dbReference>
<keyword evidence="3" id="KW-0238">DNA-binding</keyword>
<evidence type="ECO:0000256" key="4">
    <source>
        <dbReference type="ARBA" id="ARBA00023163"/>
    </source>
</evidence>
<dbReference type="GO" id="GO:0016987">
    <property type="term" value="F:sigma factor activity"/>
    <property type="evidence" value="ECO:0007669"/>
    <property type="project" value="UniProtKB-KW"/>
</dbReference>
<evidence type="ECO:0000256" key="1">
    <source>
        <dbReference type="ARBA" id="ARBA00023015"/>
    </source>
</evidence>